<reference evidence="8" key="2">
    <citation type="submission" date="2009-11" db="EMBL/GenBank/DDBJ databases">
        <title>The Genome Sequence of Allomyces macrogynus strain ATCC 38327.</title>
        <authorList>
            <consortium name="The Broad Institute Genome Sequencing Platform"/>
            <person name="Russ C."/>
            <person name="Cuomo C."/>
            <person name="Shea T."/>
            <person name="Young S.K."/>
            <person name="Zeng Q."/>
            <person name="Koehrsen M."/>
            <person name="Haas B."/>
            <person name="Borodovsky M."/>
            <person name="Guigo R."/>
            <person name="Alvarado L."/>
            <person name="Berlin A."/>
            <person name="Borenstein D."/>
            <person name="Chen Z."/>
            <person name="Engels R."/>
            <person name="Freedman E."/>
            <person name="Gellesch M."/>
            <person name="Goldberg J."/>
            <person name="Griggs A."/>
            <person name="Gujja S."/>
            <person name="Heiman D."/>
            <person name="Hepburn T."/>
            <person name="Howarth C."/>
            <person name="Jen D."/>
            <person name="Larson L."/>
            <person name="Lewis B."/>
            <person name="Mehta T."/>
            <person name="Park D."/>
            <person name="Pearson M."/>
            <person name="Roberts A."/>
            <person name="Saif S."/>
            <person name="Shenoy N."/>
            <person name="Sisk P."/>
            <person name="Stolte C."/>
            <person name="Sykes S."/>
            <person name="Walk T."/>
            <person name="White J."/>
            <person name="Yandava C."/>
            <person name="Burger G."/>
            <person name="Gray M.W."/>
            <person name="Holland P.W.H."/>
            <person name="King N."/>
            <person name="Lang F.B.F."/>
            <person name="Roger A.J."/>
            <person name="Ruiz-Trillo I."/>
            <person name="Lander E."/>
            <person name="Nusbaum C."/>
        </authorList>
    </citation>
    <scope>NUCLEOTIDE SEQUENCE [LARGE SCALE GENOMIC DNA]</scope>
    <source>
        <strain evidence="8">ATCC 38327</strain>
    </source>
</reference>
<dbReference type="PROSITE" id="PS51157">
    <property type="entry name" value="ZF_UBR"/>
    <property type="match status" value="1"/>
</dbReference>
<dbReference type="STRING" id="578462.A0A0L0S0D3"/>
<dbReference type="InterPro" id="IPR040204">
    <property type="entry name" value="UBR7"/>
</dbReference>
<evidence type="ECO:0000313" key="7">
    <source>
        <dbReference type="EMBL" id="KNE56008.1"/>
    </source>
</evidence>
<dbReference type="VEuPathDB" id="FungiDB:AMAG_01852"/>
<feature type="domain" description="UBR-type" evidence="6">
    <location>
        <begin position="36"/>
        <end position="106"/>
    </location>
</feature>
<protein>
    <recommendedName>
        <fullName evidence="6">UBR-type domain-containing protein</fullName>
    </recommendedName>
</protein>
<dbReference type="OrthoDB" id="5795902at2759"/>
<proteinExistence type="predicted"/>
<dbReference type="SMART" id="SM00396">
    <property type="entry name" value="ZnF_UBR1"/>
    <property type="match status" value="1"/>
</dbReference>
<evidence type="ECO:0000259" key="6">
    <source>
        <dbReference type="PROSITE" id="PS51157"/>
    </source>
</evidence>
<dbReference type="PANTHER" id="PTHR13513">
    <property type="entry name" value="E3 UBIQUITIN-PROTEIN LIGASE UBR7"/>
    <property type="match status" value="1"/>
</dbReference>
<accession>A0A0L0S0D3</accession>
<dbReference type="Gene3D" id="3.30.40.10">
    <property type="entry name" value="Zinc/RING finger domain, C3HC4 (zinc finger)"/>
    <property type="match status" value="1"/>
</dbReference>
<keyword evidence="1" id="KW-0479">Metal-binding</keyword>
<evidence type="ECO:0000313" key="8">
    <source>
        <dbReference type="Proteomes" id="UP000054350"/>
    </source>
</evidence>
<name>A0A0L0S0D3_ALLM3</name>
<keyword evidence="2" id="KW-0863">Zinc-finger</keyword>
<keyword evidence="8" id="KW-1185">Reference proteome</keyword>
<feature type="zinc finger region" description="UBR-type" evidence="4">
    <location>
        <begin position="36"/>
        <end position="106"/>
    </location>
</feature>
<dbReference type="EMBL" id="GG745330">
    <property type="protein sequence ID" value="KNE56008.1"/>
    <property type="molecule type" value="Genomic_DNA"/>
</dbReference>
<keyword evidence="5" id="KW-0175">Coiled coil</keyword>
<dbReference type="Proteomes" id="UP000054350">
    <property type="component" value="Unassembled WGS sequence"/>
</dbReference>
<gene>
    <name evidence="7" type="ORF">AMAG_01852</name>
</gene>
<dbReference type="eggNOG" id="KOG2752">
    <property type="taxonomic scope" value="Eukaryota"/>
</dbReference>
<dbReference type="InterPro" id="IPR003126">
    <property type="entry name" value="Znf_UBR"/>
</dbReference>
<dbReference type="InterPro" id="IPR011011">
    <property type="entry name" value="Znf_FYVE_PHD"/>
</dbReference>
<dbReference type="GO" id="GO:0008270">
    <property type="term" value="F:zinc ion binding"/>
    <property type="evidence" value="ECO:0007669"/>
    <property type="project" value="UniProtKB-KW"/>
</dbReference>
<dbReference type="PANTHER" id="PTHR13513:SF9">
    <property type="entry name" value="E3 UBIQUITIN-PROTEIN LIGASE UBR7-RELATED"/>
    <property type="match status" value="1"/>
</dbReference>
<dbReference type="CDD" id="cd19677">
    <property type="entry name" value="UBR-box_UBR7"/>
    <property type="match status" value="1"/>
</dbReference>
<dbReference type="SUPFAM" id="SSF57903">
    <property type="entry name" value="FYVE/PHD zinc finger"/>
    <property type="match status" value="1"/>
</dbReference>
<dbReference type="OMA" id="GAMVYNH"/>
<dbReference type="Pfam" id="PF02207">
    <property type="entry name" value="zf-UBR"/>
    <property type="match status" value="1"/>
</dbReference>
<keyword evidence="3" id="KW-0862">Zinc</keyword>
<dbReference type="AlphaFoldDB" id="A0A0L0S0D3"/>
<reference evidence="7 8" key="1">
    <citation type="submission" date="2009-11" db="EMBL/GenBank/DDBJ databases">
        <title>Annotation of Allomyces macrogynus ATCC 38327.</title>
        <authorList>
            <consortium name="The Broad Institute Genome Sequencing Platform"/>
            <person name="Russ C."/>
            <person name="Cuomo C."/>
            <person name="Burger G."/>
            <person name="Gray M.W."/>
            <person name="Holland P.W.H."/>
            <person name="King N."/>
            <person name="Lang F.B.F."/>
            <person name="Roger A.J."/>
            <person name="Ruiz-Trillo I."/>
            <person name="Young S.K."/>
            <person name="Zeng Q."/>
            <person name="Gargeya S."/>
            <person name="Fitzgerald M."/>
            <person name="Haas B."/>
            <person name="Abouelleil A."/>
            <person name="Alvarado L."/>
            <person name="Arachchi H.M."/>
            <person name="Berlin A."/>
            <person name="Chapman S.B."/>
            <person name="Gearin G."/>
            <person name="Goldberg J."/>
            <person name="Griggs A."/>
            <person name="Gujja S."/>
            <person name="Hansen M."/>
            <person name="Heiman D."/>
            <person name="Howarth C."/>
            <person name="Larimer J."/>
            <person name="Lui A."/>
            <person name="MacDonald P.J.P."/>
            <person name="McCowen C."/>
            <person name="Montmayeur A."/>
            <person name="Murphy C."/>
            <person name="Neiman D."/>
            <person name="Pearson M."/>
            <person name="Priest M."/>
            <person name="Roberts A."/>
            <person name="Saif S."/>
            <person name="Shea T."/>
            <person name="Sisk P."/>
            <person name="Stolte C."/>
            <person name="Sykes S."/>
            <person name="Wortman J."/>
            <person name="Nusbaum C."/>
            <person name="Birren B."/>
        </authorList>
    </citation>
    <scope>NUCLEOTIDE SEQUENCE [LARGE SCALE GENOMIC DNA]</scope>
    <source>
        <strain evidence="7 8">ATCC 38327</strain>
    </source>
</reference>
<evidence type="ECO:0000256" key="5">
    <source>
        <dbReference type="SAM" id="Coils"/>
    </source>
</evidence>
<organism evidence="7 8">
    <name type="scientific">Allomyces macrogynus (strain ATCC 38327)</name>
    <name type="common">Allomyces javanicus var. macrogynus</name>
    <dbReference type="NCBI Taxonomy" id="578462"/>
    <lineage>
        <taxon>Eukaryota</taxon>
        <taxon>Fungi</taxon>
        <taxon>Fungi incertae sedis</taxon>
        <taxon>Blastocladiomycota</taxon>
        <taxon>Blastocladiomycetes</taxon>
        <taxon>Blastocladiales</taxon>
        <taxon>Blastocladiaceae</taxon>
        <taxon>Allomyces</taxon>
    </lineage>
</organism>
<evidence type="ECO:0000256" key="2">
    <source>
        <dbReference type="ARBA" id="ARBA00022771"/>
    </source>
</evidence>
<sequence length="358" mass="40183">MDPTTTNDDTVTAVDVLERELEQEREAAKVFSGKTDCCWFDKGYISQQVYACLTCTPPGTEPAGMCYSCHIMCHGSHEIAELFVKRDFRCDCGTARLPRKCTLQPKQIGHANEENRYNHNFERRYCSCDTEYDPDQEQGVMYQCLVCQDWFHDHCLSNMPDADAFSDLICQGCVRDHAFLARLEPLDEVRNAAIDVVTTDTTPASSAAADTTAVAATTAGTATALVCLSGHGNPAERSTGDLPQPLYLPDEWRKHMCQCTECTEFAKSKKMPYLLAEEEVHRPEEDEDAAKPLYESGMEMLASVDRVKANEGVLAMATLSSNLKDYLRTFAEQGRVVTKDDIDSFFADLRDRKRRRTE</sequence>
<feature type="coiled-coil region" evidence="5">
    <location>
        <begin position="7"/>
        <end position="34"/>
    </location>
</feature>
<dbReference type="InterPro" id="IPR013083">
    <property type="entry name" value="Znf_RING/FYVE/PHD"/>
</dbReference>
<dbReference type="GO" id="GO:0005737">
    <property type="term" value="C:cytoplasm"/>
    <property type="evidence" value="ECO:0007669"/>
    <property type="project" value="TreeGrafter"/>
</dbReference>
<evidence type="ECO:0000256" key="3">
    <source>
        <dbReference type="ARBA" id="ARBA00022833"/>
    </source>
</evidence>
<dbReference type="InterPro" id="IPR047506">
    <property type="entry name" value="UBR7-like_UBR-box"/>
</dbReference>
<evidence type="ECO:0000256" key="4">
    <source>
        <dbReference type="PROSITE-ProRule" id="PRU00508"/>
    </source>
</evidence>
<evidence type="ECO:0000256" key="1">
    <source>
        <dbReference type="ARBA" id="ARBA00022723"/>
    </source>
</evidence>
<dbReference type="GO" id="GO:0061630">
    <property type="term" value="F:ubiquitin protein ligase activity"/>
    <property type="evidence" value="ECO:0007669"/>
    <property type="project" value="InterPro"/>
</dbReference>